<comment type="similarity">
    <text evidence="1 8">Belongs to the type-B carboxylesterase/lipase family.</text>
</comment>
<dbReference type="KEGG" id="dya:Dyak_GE25791"/>
<keyword evidence="3 8" id="KW-0378">Hydrolase</keyword>
<dbReference type="ESTHER" id="droya-b4prh7">
    <property type="family name" value="Carb_B_Arthropoda"/>
</dbReference>
<dbReference type="Pfam" id="PF00135">
    <property type="entry name" value="COesterase"/>
    <property type="match status" value="1"/>
</dbReference>
<evidence type="ECO:0000313" key="11">
    <source>
        <dbReference type="Proteomes" id="UP000002282"/>
    </source>
</evidence>
<dbReference type="Proteomes" id="UP000002282">
    <property type="component" value="Chromosome 3R"/>
</dbReference>
<dbReference type="InterPro" id="IPR029058">
    <property type="entry name" value="AB_hydrolase_fold"/>
</dbReference>
<dbReference type="AlphaFoldDB" id="A0A0R1E1Y8"/>
<evidence type="ECO:0000256" key="8">
    <source>
        <dbReference type="RuleBase" id="RU361235"/>
    </source>
</evidence>
<dbReference type="InterPro" id="IPR019826">
    <property type="entry name" value="Carboxylesterase_B_AS"/>
</dbReference>
<protein>
    <recommendedName>
        <fullName evidence="8">Carboxylic ester hydrolase</fullName>
        <ecNumber evidence="8">3.1.1.-</ecNumber>
    </recommendedName>
</protein>
<evidence type="ECO:0000256" key="5">
    <source>
        <dbReference type="ARBA" id="ARBA00023180"/>
    </source>
</evidence>
<name>A0A0R1E1Y8_DROYA</name>
<dbReference type="EC" id="3.1.1.-" evidence="8"/>
<gene>
    <name evidence="10" type="primary">Dyak\GE25791</name>
    <name evidence="10" type="synonym">dyak_GLEANR_9392</name>
    <name evidence="10" type="synonym">GE25791</name>
    <name evidence="10" type="ORF">Dyak_GE25791</name>
</gene>
<evidence type="ECO:0000256" key="1">
    <source>
        <dbReference type="ARBA" id="ARBA00005964"/>
    </source>
</evidence>
<organism evidence="10 11">
    <name type="scientific">Drosophila yakuba</name>
    <name type="common">Fruit fly</name>
    <dbReference type="NCBI Taxonomy" id="7245"/>
    <lineage>
        <taxon>Eukaryota</taxon>
        <taxon>Metazoa</taxon>
        <taxon>Ecdysozoa</taxon>
        <taxon>Arthropoda</taxon>
        <taxon>Hexapoda</taxon>
        <taxon>Insecta</taxon>
        <taxon>Pterygota</taxon>
        <taxon>Neoptera</taxon>
        <taxon>Endopterygota</taxon>
        <taxon>Diptera</taxon>
        <taxon>Brachycera</taxon>
        <taxon>Muscomorpha</taxon>
        <taxon>Ephydroidea</taxon>
        <taxon>Drosophilidae</taxon>
        <taxon>Drosophila</taxon>
        <taxon>Sophophora</taxon>
    </lineage>
</organism>
<dbReference type="InterPro" id="IPR002018">
    <property type="entry name" value="CarbesteraseB"/>
</dbReference>
<dbReference type="GO" id="GO:0003990">
    <property type="term" value="F:acetylcholinesterase activity"/>
    <property type="evidence" value="ECO:0007669"/>
    <property type="project" value="UniProtKB-EC"/>
</dbReference>
<dbReference type="PANTHER" id="PTHR43142:SF1">
    <property type="entry name" value="CARBOXYLIC ESTER HYDROLASE"/>
    <property type="match status" value="1"/>
</dbReference>
<comment type="catalytic activity">
    <reaction evidence="6">
        <text>acetylcholine + H2O = choline + acetate + H(+)</text>
        <dbReference type="Rhea" id="RHEA:17561"/>
        <dbReference type="ChEBI" id="CHEBI:15354"/>
        <dbReference type="ChEBI" id="CHEBI:15355"/>
        <dbReference type="ChEBI" id="CHEBI:15377"/>
        <dbReference type="ChEBI" id="CHEBI:15378"/>
        <dbReference type="ChEBI" id="CHEBI:30089"/>
        <dbReference type="EC" id="3.1.1.7"/>
    </reaction>
</comment>
<evidence type="ECO:0000256" key="3">
    <source>
        <dbReference type="ARBA" id="ARBA00022801"/>
    </source>
</evidence>
<dbReference type="PRINTS" id="PR00878">
    <property type="entry name" value="CHOLNESTRASE"/>
</dbReference>
<feature type="active site" description="Acyl-ester intermediate" evidence="7">
    <location>
        <position position="244"/>
    </location>
</feature>
<accession>A0A0R1E1Y8</accession>
<dbReference type="SUPFAM" id="SSF53474">
    <property type="entry name" value="alpha/beta-Hydrolases"/>
    <property type="match status" value="1"/>
</dbReference>
<dbReference type="PROSITE" id="PS00122">
    <property type="entry name" value="CARBOXYLESTERASE_B_1"/>
    <property type="match status" value="1"/>
</dbReference>
<proteinExistence type="inferred from homology"/>
<evidence type="ECO:0000256" key="2">
    <source>
        <dbReference type="ARBA" id="ARBA00022487"/>
    </source>
</evidence>
<dbReference type="PANTHER" id="PTHR43142">
    <property type="entry name" value="CARBOXYLIC ESTER HYDROLASE"/>
    <property type="match status" value="1"/>
</dbReference>
<dbReference type="OrthoDB" id="19653at2759"/>
<evidence type="ECO:0000256" key="4">
    <source>
        <dbReference type="ARBA" id="ARBA00023157"/>
    </source>
</evidence>
<sequence>MCFEKVLTMNRYGVFLTKLRHFSLIPNKSVPKVFTNWDFIQQVLSFKYEQRKLATTIYSVIKTKSGPVRGVKRNTIWGGSYFSFEKIPFAKPPVGDLRFKAPEPVEPWDLELDCTSPADKPLQTHMFFRKFAGSEDCLYLNVYAKDLQPDKPRPVMVWIYGGGFQVGEASRDMYSPDFFMSKDVVIVTVAYRLGALGFLSLDDPTLNVPGNAGLKDQIMALRWVQQNIEAFGGDPSNVTLFGESAGGASTHFLTLSPQTEGLIHKAIVMSGSVLCPWTQPPRNNWAYRLAQKLGYTGDNKDKPIFEFLRSVSGGEIVKATATVLSNDEKHHRILFAFGPVVEPYTTEHTVVASQPHESMQNSWSHRIPMMFGGTSFEGLLFYPEVSRRPATLDEVGNCKNLLPNDLSLNLDHKLRENYGLQLKKAYFGDEPCNQANMMKFLELCSYREFWHPIYRAALSRVRQSSAPTYLYRFDHDSKLCNAIRIVLCGHQMRGVCHGDDLCYIFHSMLSHQSAPDSAEHKVITGMIDVWTSFAAQGDPNCESIKSLKFAPIENENNFKCLNIGENFDIRALPELQKIEPVWNSFYAPHQL</sequence>
<keyword evidence="2" id="KW-0719">Serine esterase</keyword>
<evidence type="ECO:0000256" key="7">
    <source>
        <dbReference type="PIRSR" id="PIRSR600997-1"/>
    </source>
</evidence>
<evidence type="ECO:0000256" key="6">
    <source>
        <dbReference type="ARBA" id="ARBA00048484"/>
    </source>
</evidence>
<evidence type="ECO:0000259" key="9">
    <source>
        <dbReference type="Pfam" id="PF00135"/>
    </source>
</evidence>
<feature type="domain" description="Carboxylesterase type B" evidence="9">
    <location>
        <begin position="60"/>
        <end position="568"/>
    </location>
</feature>
<keyword evidence="4" id="KW-1015">Disulfide bond</keyword>
<keyword evidence="5" id="KW-0325">Glycoprotein</keyword>
<reference evidence="10 11" key="2">
    <citation type="journal article" date="2007" name="PLoS Biol.">
        <title>Principles of genome evolution in the Drosophila melanogaster species group.</title>
        <authorList>
            <person name="Ranz J.M."/>
            <person name="Maurin D."/>
            <person name="Chan Y.S."/>
            <person name="von Grotthuss M."/>
            <person name="Hillier L.W."/>
            <person name="Roote J."/>
            <person name="Ashburner M."/>
            <person name="Bergman C.M."/>
        </authorList>
    </citation>
    <scope>NUCLEOTIDE SEQUENCE [LARGE SCALE GENOMIC DNA]</scope>
    <source>
        <strain evidence="11">Tai18E2 / Tucson 14021-0261.01</strain>
    </source>
</reference>
<dbReference type="FunFam" id="3.40.50.1820:FF:000092">
    <property type="entry name" value="Carboxylic ester hydrolase"/>
    <property type="match status" value="1"/>
</dbReference>
<evidence type="ECO:0000313" key="10">
    <source>
        <dbReference type="EMBL" id="KRK03103.1"/>
    </source>
</evidence>
<feature type="active site" description="Charge relay system" evidence="7">
    <location>
        <position position="497"/>
    </location>
</feature>
<dbReference type="InterPro" id="IPR000997">
    <property type="entry name" value="Cholinesterase"/>
</dbReference>
<keyword evidence="11" id="KW-1185">Reference proteome</keyword>
<dbReference type="Gene3D" id="3.40.50.1820">
    <property type="entry name" value="alpha/beta hydrolase"/>
    <property type="match status" value="1"/>
</dbReference>
<dbReference type="SMR" id="A0A0R1E1Y8"/>
<feature type="active site" description="Charge relay system" evidence="7">
    <location>
        <position position="377"/>
    </location>
</feature>
<reference evidence="10 11" key="1">
    <citation type="journal article" date="2007" name="Nature">
        <title>Evolution of genes and genomes on the Drosophila phylogeny.</title>
        <authorList>
            <consortium name="Drosophila 12 Genomes Consortium"/>
            <person name="Clark A.G."/>
            <person name="Eisen M.B."/>
            <person name="Smith D.R."/>
            <person name="Bergman C.M."/>
            <person name="Oliver B."/>
            <person name="Markow T.A."/>
            <person name="Kaufman T.C."/>
            <person name="Kellis M."/>
            <person name="Gelbart W."/>
            <person name="Iyer V.N."/>
            <person name="Pollard D.A."/>
            <person name="Sackton T.B."/>
            <person name="Larracuente A.M."/>
            <person name="Singh N.D."/>
            <person name="Abad J.P."/>
            <person name="Abt D.N."/>
            <person name="Adryan B."/>
            <person name="Aguade M."/>
            <person name="Akashi H."/>
            <person name="Anderson W.W."/>
            <person name="Aquadro C.F."/>
            <person name="Ardell D.H."/>
            <person name="Arguello R."/>
            <person name="Artieri C.G."/>
            <person name="Barbash D.A."/>
            <person name="Barker D."/>
            <person name="Barsanti P."/>
            <person name="Batterham P."/>
            <person name="Batzoglou S."/>
            <person name="Begun D."/>
            <person name="Bhutkar A."/>
            <person name="Blanco E."/>
            <person name="Bosak S.A."/>
            <person name="Bradley R.K."/>
            <person name="Brand A.D."/>
            <person name="Brent M.R."/>
            <person name="Brooks A.N."/>
            <person name="Brown R.H."/>
            <person name="Butlin R.K."/>
            <person name="Caggese C."/>
            <person name="Calvi B.R."/>
            <person name="Bernardo de Carvalho A."/>
            <person name="Caspi A."/>
            <person name="Castrezana S."/>
            <person name="Celniker S.E."/>
            <person name="Chang J.L."/>
            <person name="Chapple C."/>
            <person name="Chatterji S."/>
            <person name="Chinwalla A."/>
            <person name="Civetta A."/>
            <person name="Clifton S.W."/>
            <person name="Comeron J.M."/>
            <person name="Costello J.C."/>
            <person name="Coyne J.A."/>
            <person name="Daub J."/>
            <person name="David R.G."/>
            <person name="Delcher A.L."/>
            <person name="Delehaunty K."/>
            <person name="Do C.B."/>
            <person name="Ebling H."/>
            <person name="Edwards K."/>
            <person name="Eickbush T."/>
            <person name="Evans J.D."/>
            <person name="Filipski A."/>
            <person name="Findeiss S."/>
            <person name="Freyhult E."/>
            <person name="Fulton L."/>
            <person name="Fulton R."/>
            <person name="Garcia A.C."/>
            <person name="Gardiner A."/>
            <person name="Garfield D.A."/>
            <person name="Garvin B.E."/>
            <person name="Gibson G."/>
            <person name="Gilbert D."/>
            <person name="Gnerre S."/>
            <person name="Godfrey J."/>
            <person name="Good R."/>
            <person name="Gotea V."/>
            <person name="Gravely B."/>
            <person name="Greenberg A.J."/>
            <person name="Griffiths-Jones S."/>
            <person name="Gross S."/>
            <person name="Guigo R."/>
            <person name="Gustafson E.A."/>
            <person name="Haerty W."/>
            <person name="Hahn M.W."/>
            <person name="Halligan D.L."/>
            <person name="Halpern A.L."/>
            <person name="Halter G.M."/>
            <person name="Han M.V."/>
            <person name="Heger A."/>
            <person name="Hillier L."/>
            <person name="Hinrichs A.S."/>
            <person name="Holmes I."/>
            <person name="Hoskins R.A."/>
            <person name="Hubisz M.J."/>
            <person name="Hultmark D."/>
            <person name="Huntley M.A."/>
            <person name="Jaffe D.B."/>
            <person name="Jagadeeshan S."/>
            <person name="Jeck W.R."/>
            <person name="Johnson J."/>
            <person name="Jones C.D."/>
            <person name="Jordan W.C."/>
            <person name="Karpen G.H."/>
            <person name="Kataoka E."/>
            <person name="Keightley P.D."/>
            <person name="Kheradpour P."/>
            <person name="Kirkness E.F."/>
            <person name="Koerich L.B."/>
            <person name="Kristiansen K."/>
            <person name="Kudrna D."/>
            <person name="Kulathinal R.J."/>
            <person name="Kumar S."/>
            <person name="Kwok R."/>
            <person name="Lander E."/>
            <person name="Langley C.H."/>
            <person name="Lapoint R."/>
            <person name="Lazzaro B.P."/>
            <person name="Lee S.J."/>
            <person name="Levesque L."/>
            <person name="Li R."/>
            <person name="Lin C.F."/>
            <person name="Lin M.F."/>
            <person name="Lindblad-Toh K."/>
            <person name="Llopart A."/>
            <person name="Long M."/>
            <person name="Low L."/>
            <person name="Lozovsky E."/>
            <person name="Lu J."/>
            <person name="Luo M."/>
            <person name="Machado C.A."/>
            <person name="Makalowski W."/>
            <person name="Marzo M."/>
            <person name="Matsuda M."/>
            <person name="Matzkin L."/>
            <person name="McAllister B."/>
            <person name="McBride C.S."/>
            <person name="McKernan B."/>
            <person name="McKernan K."/>
            <person name="Mendez-Lago M."/>
            <person name="Minx P."/>
            <person name="Mollenhauer M.U."/>
            <person name="Montooth K."/>
            <person name="Mount S.M."/>
            <person name="Mu X."/>
            <person name="Myers E."/>
            <person name="Negre B."/>
            <person name="Newfeld S."/>
            <person name="Nielsen R."/>
            <person name="Noor M.A."/>
            <person name="O'Grady P."/>
            <person name="Pachter L."/>
            <person name="Papaceit M."/>
            <person name="Parisi M.J."/>
            <person name="Parisi M."/>
            <person name="Parts L."/>
            <person name="Pedersen J.S."/>
            <person name="Pesole G."/>
            <person name="Phillippy A.M."/>
            <person name="Ponting C.P."/>
            <person name="Pop M."/>
            <person name="Porcelli D."/>
            <person name="Powell J.R."/>
            <person name="Prohaska S."/>
            <person name="Pruitt K."/>
            <person name="Puig M."/>
            <person name="Quesneville H."/>
            <person name="Ram K.R."/>
            <person name="Rand D."/>
            <person name="Rasmussen M.D."/>
            <person name="Reed L.K."/>
            <person name="Reenan R."/>
            <person name="Reily A."/>
            <person name="Remington K.A."/>
            <person name="Rieger T.T."/>
            <person name="Ritchie M.G."/>
            <person name="Robin C."/>
            <person name="Rogers Y.H."/>
            <person name="Rohde C."/>
            <person name="Rozas J."/>
            <person name="Rubenfield M.J."/>
            <person name="Ruiz A."/>
            <person name="Russo S."/>
            <person name="Salzberg S.L."/>
            <person name="Sanchez-Gracia A."/>
            <person name="Saranga D.J."/>
            <person name="Sato H."/>
            <person name="Schaeffer S.W."/>
            <person name="Schatz M.C."/>
            <person name="Schlenke T."/>
            <person name="Schwartz R."/>
            <person name="Segarra C."/>
            <person name="Singh R.S."/>
            <person name="Sirot L."/>
            <person name="Sirota M."/>
            <person name="Sisneros N.B."/>
            <person name="Smith C.D."/>
            <person name="Smith T.F."/>
            <person name="Spieth J."/>
            <person name="Stage D.E."/>
            <person name="Stark A."/>
            <person name="Stephan W."/>
            <person name="Strausberg R.L."/>
            <person name="Strempel S."/>
            <person name="Sturgill D."/>
            <person name="Sutton G."/>
            <person name="Sutton G.G."/>
            <person name="Tao W."/>
            <person name="Teichmann S."/>
            <person name="Tobari Y.N."/>
            <person name="Tomimura Y."/>
            <person name="Tsolas J.M."/>
            <person name="Valente V.L."/>
            <person name="Venter E."/>
            <person name="Venter J.C."/>
            <person name="Vicario S."/>
            <person name="Vieira F.G."/>
            <person name="Vilella A.J."/>
            <person name="Villasante A."/>
            <person name="Walenz B."/>
            <person name="Wang J."/>
            <person name="Wasserman M."/>
            <person name="Watts T."/>
            <person name="Wilson D."/>
            <person name="Wilson R.K."/>
            <person name="Wing R.A."/>
            <person name="Wolfner M.F."/>
            <person name="Wong A."/>
            <person name="Wong G.K."/>
            <person name="Wu C.I."/>
            <person name="Wu G."/>
            <person name="Yamamoto D."/>
            <person name="Yang H.P."/>
            <person name="Yang S.P."/>
            <person name="Yorke J.A."/>
            <person name="Yoshida K."/>
            <person name="Zdobnov E."/>
            <person name="Zhang P."/>
            <person name="Zhang Y."/>
            <person name="Zimin A.V."/>
            <person name="Baldwin J."/>
            <person name="Abdouelleil A."/>
            <person name="Abdulkadir J."/>
            <person name="Abebe A."/>
            <person name="Abera B."/>
            <person name="Abreu J."/>
            <person name="Acer S.C."/>
            <person name="Aftuck L."/>
            <person name="Alexander A."/>
            <person name="An P."/>
            <person name="Anderson E."/>
            <person name="Anderson S."/>
            <person name="Arachi H."/>
            <person name="Azer M."/>
            <person name="Bachantsang P."/>
            <person name="Barry A."/>
            <person name="Bayul T."/>
            <person name="Berlin A."/>
            <person name="Bessette D."/>
            <person name="Bloom T."/>
            <person name="Blye J."/>
            <person name="Boguslavskiy L."/>
            <person name="Bonnet C."/>
            <person name="Boukhgalter B."/>
            <person name="Bourzgui I."/>
            <person name="Brown A."/>
            <person name="Cahill P."/>
            <person name="Channer S."/>
            <person name="Cheshatsang Y."/>
            <person name="Chuda L."/>
            <person name="Citroen M."/>
            <person name="Collymore A."/>
            <person name="Cooke P."/>
            <person name="Costello M."/>
            <person name="D'Aco K."/>
            <person name="Daza R."/>
            <person name="De Haan G."/>
            <person name="DeGray S."/>
            <person name="DeMaso C."/>
            <person name="Dhargay N."/>
            <person name="Dooley K."/>
            <person name="Dooley E."/>
            <person name="Doricent M."/>
            <person name="Dorje P."/>
            <person name="Dorjee K."/>
            <person name="Dupes A."/>
            <person name="Elong R."/>
            <person name="Falk J."/>
            <person name="Farina A."/>
            <person name="Faro S."/>
            <person name="Ferguson D."/>
            <person name="Fisher S."/>
            <person name="Foley C.D."/>
            <person name="Franke A."/>
            <person name="Friedrich D."/>
            <person name="Gadbois L."/>
            <person name="Gearin G."/>
            <person name="Gearin C.R."/>
            <person name="Giannoukos G."/>
            <person name="Goode T."/>
            <person name="Graham J."/>
            <person name="Grandbois E."/>
            <person name="Grewal S."/>
            <person name="Gyaltsen K."/>
            <person name="Hafez N."/>
            <person name="Hagos B."/>
            <person name="Hall J."/>
            <person name="Henson C."/>
            <person name="Hollinger A."/>
            <person name="Honan T."/>
            <person name="Huard M.D."/>
            <person name="Hughes L."/>
            <person name="Hurhula B."/>
            <person name="Husby M.E."/>
            <person name="Kamat A."/>
            <person name="Kanga B."/>
            <person name="Kashin S."/>
            <person name="Khazanovich D."/>
            <person name="Kisner P."/>
            <person name="Lance K."/>
            <person name="Lara M."/>
            <person name="Lee W."/>
            <person name="Lennon N."/>
            <person name="Letendre F."/>
            <person name="LeVine R."/>
            <person name="Lipovsky A."/>
            <person name="Liu X."/>
            <person name="Liu J."/>
            <person name="Liu S."/>
            <person name="Lokyitsang T."/>
            <person name="Lokyitsang Y."/>
            <person name="Lubonja R."/>
            <person name="Lui A."/>
            <person name="MacDonald P."/>
            <person name="Magnisalis V."/>
            <person name="Maru K."/>
            <person name="Matthews C."/>
            <person name="McCusker W."/>
            <person name="McDonough S."/>
            <person name="Mehta T."/>
            <person name="Meldrim J."/>
            <person name="Meneus L."/>
            <person name="Mihai O."/>
            <person name="Mihalev A."/>
            <person name="Mihova T."/>
            <person name="Mittelman R."/>
            <person name="Mlenga V."/>
            <person name="Montmayeur A."/>
            <person name="Mulrain L."/>
            <person name="Navidi A."/>
            <person name="Naylor J."/>
            <person name="Negash T."/>
            <person name="Nguyen T."/>
            <person name="Nguyen N."/>
            <person name="Nicol R."/>
            <person name="Norbu C."/>
            <person name="Norbu N."/>
            <person name="Novod N."/>
            <person name="O'Neill B."/>
            <person name="Osman S."/>
            <person name="Markiewicz E."/>
            <person name="Oyono O.L."/>
            <person name="Patti C."/>
            <person name="Phunkhang P."/>
            <person name="Pierre F."/>
            <person name="Priest M."/>
            <person name="Raghuraman S."/>
            <person name="Rege F."/>
            <person name="Reyes R."/>
            <person name="Rise C."/>
            <person name="Rogov P."/>
            <person name="Ross K."/>
            <person name="Ryan E."/>
            <person name="Settipalli S."/>
            <person name="Shea T."/>
            <person name="Sherpa N."/>
            <person name="Shi L."/>
            <person name="Shih D."/>
            <person name="Sparrow T."/>
            <person name="Spaulding J."/>
            <person name="Stalker J."/>
            <person name="Stange-Thomann N."/>
            <person name="Stavropoulos S."/>
            <person name="Stone C."/>
            <person name="Strader C."/>
            <person name="Tesfaye S."/>
            <person name="Thomson T."/>
            <person name="Thoulutsang Y."/>
            <person name="Thoulutsang D."/>
            <person name="Topham K."/>
            <person name="Topping I."/>
            <person name="Tsamla T."/>
            <person name="Vassiliev H."/>
            <person name="Vo A."/>
            <person name="Wangchuk T."/>
            <person name="Wangdi T."/>
            <person name="Weiand M."/>
            <person name="Wilkinson J."/>
            <person name="Wilson A."/>
            <person name="Yadav S."/>
            <person name="Young G."/>
            <person name="Yu Q."/>
            <person name="Zembek L."/>
            <person name="Zhong D."/>
            <person name="Zimmer A."/>
            <person name="Zwirko Z."/>
            <person name="Jaffe D.B."/>
            <person name="Alvarez P."/>
            <person name="Brockman W."/>
            <person name="Butler J."/>
            <person name="Chin C."/>
            <person name="Gnerre S."/>
            <person name="Grabherr M."/>
            <person name="Kleber M."/>
            <person name="Mauceli E."/>
            <person name="MacCallum I."/>
        </authorList>
    </citation>
    <scope>NUCLEOTIDE SEQUENCE [LARGE SCALE GENOMIC DNA]</scope>
    <source>
        <strain evidence="11">Tai18E2 / Tucson 14021-0261.01</strain>
    </source>
</reference>
<dbReference type="EMBL" id="CM000160">
    <property type="protein sequence ID" value="KRK03103.1"/>
    <property type="molecule type" value="Genomic_DNA"/>
</dbReference>